<dbReference type="GO" id="GO:0046872">
    <property type="term" value="F:metal ion binding"/>
    <property type="evidence" value="ECO:0007669"/>
    <property type="project" value="UniProtKB-KW"/>
</dbReference>
<evidence type="ECO:0000256" key="7">
    <source>
        <dbReference type="ARBA" id="ARBA00022801"/>
    </source>
</evidence>
<evidence type="ECO:0000256" key="12">
    <source>
        <dbReference type="ARBA" id="ARBA00023211"/>
    </source>
</evidence>
<keyword evidence="5 13" id="KW-0540">Nuclease</keyword>
<sequence>MNYNEDQYLNLAGIQHFSFCPRQWALIHVEQLWEDNSLTILGQIVHEKAHDETQLEKRGKVIITRNLPVYSKILGINGYCDVVEFHQDEDGVPLIHFDGKYKPIPVEDKKGHSKTIDADRLQHCAQAMCLEEMLVCEVNIGYLYYDETRRREEVSLSQELRDQVKTDYNMMHQYLSKGLTPKVRKSKKCQSCSLKEICLPGLTVESAKAYITRKLHEEEV</sequence>
<dbReference type="RefSeq" id="WP_117894805.1">
    <property type="nucleotide sequence ID" value="NZ_CABJCV010000008.1"/>
</dbReference>
<evidence type="ECO:0000256" key="5">
    <source>
        <dbReference type="ARBA" id="ARBA00022722"/>
    </source>
</evidence>
<comment type="cofactor">
    <cofactor evidence="13">
        <name>iron-sulfur cluster</name>
        <dbReference type="ChEBI" id="CHEBI:30408"/>
    </cofactor>
</comment>
<dbReference type="EC" id="3.1.12.1" evidence="3 13"/>
<dbReference type="Pfam" id="PF01930">
    <property type="entry name" value="Cas_Cas4"/>
    <property type="match status" value="1"/>
</dbReference>
<dbReference type="EMBL" id="QRUP01000008">
    <property type="protein sequence ID" value="RGR74720.1"/>
    <property type="molecule type" value="Genomic_DNA"/>
</dbReference>
<evidence type="ECO:0000313" key="15">
    <source>
        <dbReference type="EMBL" id="RGR74720.1"/>
    </source>
</evidence>
<evidence type="ECO:0000256" key="9">
    <source>
        <dbReference type="ARBA" id="ARBA00023004"/>
    </source>
</evidence>
<evidence type="ECO:0000256" key="10">
    <source>
        <dbReference type="ARBA" id="ARBA00023014"/>
    </source>
</evidence>
<evidence type="ECO:0000256" key="3">
    <source>
        <dbReference type="ARBA" id="ARBA00012768"/>
    </source>
</evidence>
<evidence type="ECO:0000256" key="4">
    <source>
        <dbReference type="ARBA" id="ARBA00020049"/>
    </source>
</evidence>
<keyword evidence="7 13" id="KW-0378">Hydrolase</keyword>
<evidence type="ECO:0000256" key="1">
    <source>
        <dbReference type="ARBA" id="ARBA00001966"/>
    </source>
</evidence>
<comment type="caution">
    <text evidence="15">The sequence shown here is derived from an EMBL/GenBank/DDBJ whole genome shotgun (WGS) entry which is preliminary data.</text>
</comment>
<evidence type="ECO:0000256" key="13">
    <source>
        <dbReference type="RuleBase" id="RU365022"/>
    </source>
</evidence>
<comment type="cofactor">
    <cofactor evidence="13">
        <name>Mg(2+)</name>
        <dbReference type="ChEBI" id="CHEBI:18420"/>
    </cofactor>
    <cofactor evidence="13">
        <name>Mn(2+)</name>
        <dbReference type="ChEBI" id="CHEBI:29035"/>
    </cofactor>
    <text evidence="13">Mg(2+) or Mn(2+) required for ssDNA cleavage activity.</text>
</comment>
<keyword evidence="16" id="KW-1185">Reference proteome</keyword>
<comment type="function">
    <text evidence="13">CRISPR (clustered regularly interspaced short palindromic repeat) is an adaptive immune system that provides protection against mobile genetic elements (viruses, transposable elements and conjugative plasmids). CRISPR clusters contain sequences complementary to antecedent mobile elements and target invading nucleic acids. CRISPR clusters are transcribed and processed into CRISPR RNA (crRNA).</text>
</comment>
<evidence type="ECO:0000256" key="6">
    <source>
        <dbReference type="ARBA" id="ARBA00022723"/>
    </source>
</evidence>
<protein>
    <recommendedName>
        <fullName evidence="4 13">CRISPR-associated exonuclease Cas4</fullName>
        <ecNumber evidence="3 13">3.1.12.1</ecNumber>
    </recommendedName>
</protein>
<feature type="domain" description="DUF83" evidence="14">
    <location>
        <begin position="13"/>
        <end position="199"/>
    </location>
</feature>
<evidence type="ECO:0000259" key="14">
    <source>
        <dbReference type="Pfam" id="PF01930"/>
    </source>
</evidence>
<keyword evidence="9 13" id="KW-0408">Iron</keyword>
<comment type="similarity">
    <text evidence="2 13">Belongs to the CRISPR-associated exonuclease Cas4 family.</text>
</comment>
<organism evidence="15 16">
    <name type="scientific">Holdemania filiformis</name>
    <dbReference type="NCBI Taxonomy" id="61171"/>
    <lineage>
        <taxon>Bacteria</taxon>
        <taxon>Bacillati</taxon>
        <taxon>Bacillota</taxon>
        <taxon>Erysipelotrichia</taxon>
        <taxon>Erysipelotrichales</taxon>
        <taxon>Erysipelotrichaceae</taxon>
        <taxon>Holdemania</taxon>
    </lineage>
</organism>
<dbReference type="GO" id="GO:0051536">
    <property type="term" value="F:iron-sulfur cluster binding"/>
    <property type="evidence" value="ECO:0007669"/>
    <property type="project" value="UniProtKB-KW"/>
</dbReference>
<dbReference type="NCBIfam" id="TIGR00372">
    <property type="entry name" value="cas4"/>
    <property type="match status" value="1"/>
</dbReference>
<dbReference type="Gene3D" id="3.90.320.10">
    <property type="match status" value="1"/>
</dbReference>
<keyword evidence="6 13" id="KW-0479">Metal-binding</keyword>
<evidence type="ECO:0000256" key="8">
    <source>
        <dbReference type="ARBA" id="ARBA00022839"/>
    </source>
</evidence>
<proteinExistence type="inferred from homology"/>
<dbReference type="InterPro" id="IPR051827">
    <property type="entry name" value="Cas4_exonuclease"/>
</dbReference>
<reference evidence="15 16" key="1">
    <citation type="submission" date="2018-08" db="EMBL/GenBank/DDBJ databases">
        <title>A genome reference for cultivated species of the human gut microbiota.</title>
        <authorList>
            <person name="Zou Y."/>
            <person name="Xue W."/>
            <person name="Luo G."/>
        </authorList>
    </citation>
    <scope>NUCLEOTIDE SEQUENCE [LARGE SCALE GENOMIC DNA]</scope>
    <source>
        <strain evidence="15 16">AF24-29</strain>
    </source>
</reference>
<accession>A0A412G2T4</accession>
<dbReference type="GO" id="GO:0004527">
    <property type="term" value="F:exonuclease activity"/>
    <property type="evidence" value="ECO:0007669"/>
    <property type="project" value="UniProtKB-KW"/>
</dbReference>
<dbReference type="GO" id="GO:0051607">
    <property type="term" value="P:defense response to virus"/>
    <property type="evidence" value="ECO:0007669"/>
    <property type="project" value="UniProtKB-KW"/>
</dbReference>
<keyword evidence="8 13" id="KW-0269">Exonuclease</keyword>
<dbReference type="AlphaFoldDB" id="A0A412G2T4"/>
<dbReference type="GeneID" id="83015353"/>
<keyword evidence="11 13" id="KW-0051">Antiviral defense</keyword>
<comment type="cofactor">
    <cofactor evidence="1">
        <name>[4Fe-4S] cluster</name>
        <dbReference type="ChEBI" id="CHEBI:49883"/>
    </cofactor>
</comment>
<name>A0A412G2T4_9FIRM</name>
<dbReference type="Proteomes" id="UP000284178">
    <property type="component" value="Unassembled WGS sequence"/>
</dbReference>
<evidence type="ECO:0000313" key="16">
    <source>
        <dbReference type="Proteomes" id="UP000284178"/>
    </source>
</evidence>
<dbReference type="InterPro" id="IPR022765">
    <property type="entry name" value="Dna2/Cas4_DUF83"/>
</dbReference>
<dbReference type="InterPro" id="IPR013343">
    <property type="entry name" value="CRISPR-assoc_prot_Cas4"/>
</dbReference>
<dbReference type="InterPro" id="IPR011604">
    <property type="entry name" value="PDDEXK-like_dom_sf"/>
</dbReference>
<keyword evidence="12 13" id="KW-0464">Manganese</keyword>
<evidence type="ECO:0000256" key="2">
    <source>
        <dbReference type="ARBA" id="ARBA00009189"/>
    </source>
</evidence>
<gene>
    <name evidence="15" type="primary">cas4</name>
    <name evidence="15" type="ORF">DWY25_08030</name>
</gene>
<dbReference type="PANTHER" id="PTHR36531:SF6">
    <property type="entry name" value="DNA REPLICATION ATP-DEPENDENT HELICASE_NUCLEASE DNA2"/>
    <property type="match status" value="1"/>
</dbReference>
<keyword evidence="10 13" id="KW-0411">Iron-sulfur</keyword>
<evidence type="ECO:0000256" key="11">
    <source>
        <dbReference type="ARBA" id="ARBA00023118"/>
    </source>
</evidence>
<dbReference type="PANTHER" id="PTHR36531">
    <property type="entry name" value="CRISPR-ASSOCIATED EXONUCLEASE CAS4"/>
    <property type="match status" value="1"/>
</dbReference>